<dbReference type="PANTHER" id="PTHR34191">
    <property type="entry name" value="LATE EMBRYOGENESIS ABUNDANT PROTEIN (LEA) FAMILY PROTEIN"/>
    <property type="match status" value="1"/>
</dbReference>
<dbReference type="Proteomes" id="UP000525078">
    <property type="component" value="Unassembled WGS sequence"/>
</dbReference>
<feature type="region of interest" description="Disordered" evidence="1">
    <location>
        <begin position="1"/>
        <end position="105"/>
    </location>
</feature>
<gene>
    <name evidence="2" type="ORF">F8388_003239</name>
    <name evidence="4" type="ORF">G4B88_012716</name>
    <name evidence="3" type="ORF">G4B88_026716</name>
</gene>
<name>A0A7J6FBE7_CANSA</name>
<reference evidence="5 6" key="1">
    <citation type="journal article" date="2020" name="bioRxiv">
        <title>Sequence and annotation of 42 cannabis genomes reveals extensive copy number variation in cannabinoid synthesis and pathogen resistance genes.</title>
        <authorList>
            <person name="Mckernan K.J."/>
            <person name="Helbert Y."/>
            <person name="Kane L.T."/>
            <person name="Ebling H."/>
            <person name="Zhang L."/>
            <person name="Liu B."/>
            <person name="Eaton Z."/>
            <person name="Mclaughlin S."/>
            <person name="Kingan S."/>
            <person name="Baybayan P."/>
            <person name="Concepcion G."/>
            <person name="Jordan M."/>
            <person name="Riva A."/>
            <person name="Barbazuk W."/>
            <person name="Harkins T."/>
        </authorList>
    </citation>
    <scope>NUCLEOTIDE SEQUENCE [LARGE SCALE GENOMIC DNA]</scope>
    <source>
        <strain evidence="5 6">cv. Jamaican Lion 4</strain>
        <strain evidence="3">Father</strain>
        <strain evidence="2">Mother</strain>
        <tissue evidence="3">Leaf</tissue>
    </source>
</reference>
<dbReference type="AlphaFoldDB" id="A0A7J6FBE7"/>
<organism evidence="3 6">
    <name type="scientific">Cannabis sativa</name>
    <name type="common">Hemp</name>
    <name type="synonym">Marijuana</name>
    <dbReference type="NCBI Taxonomy" id="3483"/>
    <lineage>
        <taxon>Eukaryota</taxon>
        <taxon>Viridiplantae</taxon>
        <taxon>Streptophyta</taxon>
        <taxon>Embryophyta</taxon>
        <taxon>Tracheophyta</taxon>
        <taxon>Spermatophyta</taxon>
        <taxon>Magnoliopsida</taxon>
        <taxon>eudicotyledons</taxon>
        <taxon>Gunneridae</taxon>
        <taxon>Pentapetalae</taxon>
        <taxon>rosids</taxon>
        <taxon>fabids</taxon>
        <taxon>Rosales</taxon>
        <taxon>Cannabaceae</taxon>
        <taxon>Cannabis</taxon>
    </lineage>
</organism>
<evidence type="ECO:0000313" key="5">
    <source>
        <dbReference type="Proteomes" id="UP000525078"/>
    </source>
</evidence>
<evidence type="ECO:0000313" key="3">
    <source>
        <dbReference type="EMBL" id="KAF4367209.1"/>
    </source>
</evidence>
<sequence length="105" mass="11033">MSSMQETQAKAQAKAEEMSQCAKDSASEVKERTADAAHSATDSANEAKDKTTDAAHSATDSATDSIQHGKDQSAGFLQQTGEQMMSMTQGAMETVKSTLGVSDKK</sequence>
<evidence type="ECO:0000313" key="6">
    <source>
        <dbReference type="Proteomes" id="UP000583929"/>
    </source>
</evidence>
<dbReference type="EMBL" id="JAATIP010000333">
    <property type="protein sequence ID" value="KAF4351586.1"/>
    <property type="molecule type" value="Genomic_DNA"/>
</dbReference>
<dbReference type="EMBL" id="JAATIQ010000247">
    <property type="protein sequence ID" value="KAF4367209.1"/>
    <property type="molecule type" value="Genomic_DNA"/>
</dbReference>
<comment type="caution">
    <text evidence="3">The sequence shown here is derived from an EMBL/GenBank/DDBJ whole genome shotgun (WGS) entry which is preliminary data.</text>
</comment>
<accession>A0A7J6FBE7</accession>
<evidence type="ECO:0000313" key="4">
    <source>
        <dbReference type="EMBL" id="KAF4370916.1"/>
    </source>
</evidence>
<feature type="compositionally biased region" description="Low complexity" evidence="1">
    <location>
        <begin position="54"/>
        <end position="65"/>
    </location>
</feature>
<feature type="compositionally biased region" description="Polar residues" evidence="1">
    <location>
        <begin position="75"/>
        <end position="105"/>
    </location>
</feature>
<evidence type="ECO:0000313" key="2">
    <source>
        <dbReference type="EMBL" id="KAF4351586.1"/>
    </source>
</evidence>
<keyword evidence="6" id="KW-1185">Reference proteome</keyword>
<dbReference type="InterPro" id="IPR039624">
    <property type="entry name" value="LEA1/2/D7/KIN2"/>
</dbReference>
<feature type="compositionally biased region" description="Basic and acidic residues" evidence="1">
    <location>
        <begin position="25"/>
        <end position="35"/>
    </location>
</feature>
<dbReference type="PANTHER" id="PTHR34191:SF20">
    <property type="entry name" value="LATE EMBRYOGENESIS ABUNDANT PROTEIN (LEA) FAMILY PROTEIN"/>
    <property type="match status" value="1"/>
</dbReference>
<protein>
    <submittedName>
        <fullName evidence="3">Uncharacterized protein</fullName>
    </submittedName>
</protein>
<dbReference type="EMBL" id="JAATIQ010000201">
    <property type="protein sequence ID" value="KAF4370916.1"/>
    <property type="molecule type" value="Genomic_DNA"/>
</dbReference>
<proteinExistence type="predicted"/>
<evidence type="ECO:0000256" key="1">
    <source>
        <dbReference type="SAM" id="MobiDB-lite"/>
    </source>
</evidence>
<dbReference type="Proteomes" id="UP000583929">
    <property type="component" value="Unassembled WGS sequence"/>
</dbReference>